<dbReference type="EMBL" id="CP078145">
    <property type="protein sequence ID" value="QXN92574.1"/>
    <property type="molecule type" value="Genomic_DNA"/>
</dbReference>
<protein>
    <submittedName>
        <fullName evidence="2">SGNH/GDSL hydrolase family protein</fullName>
    </submittedName>
</protein>
<keyword evidence="3" id="KW-1185">Reference proteome</keyword>
<dbReference type="Pfam" id="PF13472">
    <property type="entry name" value="Lipase_GDSL_2"/>
    <property type="match status" value="1"/>
</dbReference>
<name>A0ABX8RSF5_NOCIO</name>
<dbReference type="InterPro" id="IPR013830">
    <property type="entry name" value="SGNH_hydro"/>
</dbReference>
<evidence type="ECO:0000313" key="3">
    <source>
        <dbReference type="Proteomes" id="UP000694257"/>
    </source>
</evidence>
<reference evidence="2 3" key="1">
    <citation type="submission" date="2021-07" db="EMBL/GenBank/DDBJ databases">
        <title>Whole Genome Sequence of Nocardia Iowensis.</title>
        <authorList>
            <person name="Lamm A."/>
            <person name="Collins-Fairclough A.M."/>
            <person name="Bunk B."/>
            <person name="Sproer C."/>
        </authorList>
    </citation>
    <scope>NUCLEOTIDE SEQUENCE [LARGE SCALE GENOMIC DNA]</scope>
    <source>
        <strain evidence="2 3">NRRL 5646</strain>
    </source>
</reference>
<evidence type="ECO:0000313" key="2">
    <source>
        <dbReference type="EMBL" id="QXN92574.1"/>
    </source>
</evidence>
<dbReference type="CDD" id="cd00229">
    <property type="entry name" value="SGNH_hydrolase"/>
    <property type="match status" value="1"/>
</dbReference>
<dbReference type="GO" id="GO:0016787">
    <property type="term" value="F:hydrolase activity"/>
    <property type="evidence" value="ECO:0007669"/>
    <property type="project" value="UniProtKB-KW"/>
</dbReference>
<keyword evidence="2" id="KW-0378">Hydrolase</keyword>
<organism evidence="2 3">
    <name type="scientific">Nocardia iowensis</name>
    <dbReference type="NCBI Taxonomy" id="204891"/>
    <lineage>
        <taxon>Bacteria</taxon>
        <taxon>Bacillati</taxon>
        <taxon>Actinomycetota</taxon>
        <taxon>Actinomycetes</taxon>
        <taxon>Mycobacteriales</taxon>
        <taxon>Nocardiaceae</taxon>
        <taxon>Nocardia</taxon>
    </lineage>
</organism>
<sequence length="420" mass="44466">MPYVKQAWENDPPSKTTPLSAARMNHIEDGIAGAYAAEKTRIIPYCNGGMDQTVATTPITVNTQAGFRTSVRLPVTSTRWRVRARNYGMTGAARAALTGKGIRLGEAARTTSGNGTTSRTGGFVGNTAFNIVSADFPIPGDGSFYTSNWVTDPLQQLQADREYLLAIAYTVASATNVGLTIGECFYWSSAASALDPSTSAGSTIPAGIPLDLIIEYETVTTRSAWLYIGDSIAEGVMGSRGTGSSTVVPQPIWRNYPNQWAARNGALVVNMSMAGMMTSQYLPANFPQFFSRMDLAAAQLDGAIIATGSNDFTTGGRSLAQYQTDIAALMAQVRATIGEKPIYLGATIPRSTTGNANRIAANDWLASLPYGAAGFVDFDAAMRTQVDATALPADLTCDTIHPSFKGVELMAATLGRSLPT</sequence>
<accession>A0ABX8RSF5</accession>
<proteinExistence type="predicted"/>
<evidence type="ECO:0000259" key="1">
    <source>
        <dbReference type="Pfam" id="PF13472"/>
    </source>
</evidence>
<dbReference type="Proteomes" id="UP000694257">
    <property type="component" value="Chromosome"/>
</dbReference>
<feature type="domain" description="SGNH hydrolase-type esterase" evidence="1">
    <location>
        <begin position="228"/>
        <end position="407"/>
    </location>
</feature>
<gene>
    <name evidence="2" type="ORF">KV110_05360</name>
</gene>